<dbReference type="InterPro" id="IPR028051">
    <property type="entry name" value="CheX-like_dom"/>
</dbReference>
<proteinExistence type="predicted"/>
<sequence>MKAEYVNPFLEAFDNVAQQVINIKPEKGKLYVKEGSTKSGDVAITIGVTGDLSGSVVLSMSEEAAKFIASKMMFGMEVKELDDMAKSAISELGNMVAGNSASFFVNIGKNINITPPSLYTGKNMTIYAYKGKALCVPMHIENKTIEIDISVS</sequence>
<keyword evidence="4" id="KW-1185">Reference proteome</keyword>
<dbReference type="PANTHER" id="PTHR39452:SF1">
    <property type="entry name" value="CHEY-P PHOSPHATASE CHEX"/>
    <property type="match status" value="1"/>
</dbReference>
<gene>
    <name evidence="3" type="ORF">JK636_11420</name>
</gene>
<dbReference type="Gene3D" id="3.40.1550.10">
    <property type="entry name" value="CheC-like"/>
    <property type="match status" value="1"/>
</dbReference>
<dbReference type="CDD" id="cd17906">
    <property type="entry name" value="CheX"/>
    <property type="match status" value="1"/>
</dbReference>
<dbReference type="RefSeq" id="WP_202749121.1">
    <property type="nucleotide sequence ID" value="NZ_JAESWC010000004.1"/>
</dbReference>
<organism evidence="3 4">
    <name type="scientific">Clostridium rhizosphaerae</name>
    <dbReference type="NCBI Taxonomy" id="2803861"/>
    <lineage>
        <taxon>Bacteria</taxon>
        <taxon>Bacillati</taxon>
        <taxon>Bacillota</taxon>
        <taxon>Clostridia</taxon>
        <taxon>Eubacteriales</taxon>
        <taxon>Clostridiaceae</taxon>
        <taxon>Clostridium</taxon>
    </lineage>
</organism>
<keyword evidence="1" id="KW-0145">Chemotaxis</keyword>
<dbReference type="InterPro" id="IPR038756">
    <property type="entry name" value="CheX-like"/>
</dbReference>
<dbReference type="EMBL" id="JAESWC010000004">
    <property type="protein sequence ID" value="MBL4936371.1"/>
    <property type="molecule type" value="Genomic_DNA"/>
</dbReference>
<evidence type="ECO:0000313" key="4">
    <source>
        <dbReference type="Proteomes" id="UP000632377"/>
    </source>
</evidence>
<comment type="caution">
    <text evidence="3">The sequence shown here is derived from an EMBL/GenBank/DDBJ whole genome shotgun (WGS) entry which is preliminary data.</text>
</comment>
<dbReference type="Pfam" id="PF13690">
    <property type="entry name" value="CheX"/>
    <property type="match status" value="1"/>
</dbReference>
<dbReference type="SUPFAM" id="SSF103039">
    <property type="entry name" value="CheC-like"/>
    <property type="match status" value="1"/>
</dbReference>
<accession>A0ABS1TAS4</accession>
<protein>
    <submittedName>
        <fullName evidence="3">Chemotaxis protein CheX</fullName>
    </submittedName>
</protein>
<evidence type="ECO:0000256" key="1">
    <source>
        <dbReference type="ARBA" id="ARBA00022500"/>
    </source>
</evidence>
<evidence type="ECO:0000313" key="3">
    <source>
        <dbReference type="EMBL" id="MBL4936371.1"/>
    </source>
</evidence>
<dbReference type="Proteomes" id="UP000632377">
    <property type="component" value="Unassembled WGS sequence"/>
</dbReference>
<dbReference type="InterPro" id="IPR028976">
    <property type="entry name" value="CheC-like_sf"/>
</dbReference>
<reference evidence="3 4" key="1">
    <citation type="submission" date="2021-01" db="EMBL/GenBank/DDBJ databases">
        <title>Genome public.</title>
        <authorList>
            <person name="Liu C."/>
            <person name="Sun Q."/>
        </authorList>
    </citation>
    <scope>NUCLEOTIDE SEQUENCE [LARGE SCALE GENOMIC DNA]</scope>
    <source>
        <strain evidence="3 4">YIM B02515</strain>
    </source>
</reference>
<feature type="domain" description="Chemotaxis phosphatase CheX-like" evidence="2">
    <location>
        <begin position="42"/>
        <end position="137"/>
    </location>
</feature>
<name>A0ABS1TAS4_9CLOT</name>
<evidence type="ECO:0000259" key="2">
    <source>
        <dbReference type="Pfam" id="PF13690"/>
    </source>
</evidence>
<dbReference type="PANTHER" id="PTHR39452">
    <property type="entry name" value="CHEY-P PHOSPHATASE CHEX"/>
    <property type="match status" value="1"/>
</dbReference>